<accession>A0A3P7LZI9</accession>
<dbReference type="Proteomes" id="UP000277928">
    <property type="component" value="Unassembled WGS sequence"/>
</dbReference>
<dbReference type="SUPFAM" id="SSF49410">
    <property type="entry name" value="Alpha-macroglobulin receptor domain"/>
    <property type="match status" value="1"/>
</dbReference>
<organism evidence="1 2">
    <name type="scientific">Litomosoides sigmodontis</name>
    <name type="common">Filarial nematode worm</name>
    <dbReference type="NCBI Taxonomy" id="42156"/>
    <lineage>
        <taxon>Eukaryota</taxon>
        <taxon>Metazoa</taxon>
        <taxon>Ecdysozoa</taxon>
        <taxon>Nematoda</taxon>
        <taxon>Chromadorea</taxon>
        <taxon>Rhabditida</taxon>
        <taxon>Spirurina</taxon>
        <taxon>Spiruromorpha</taxon>
        <taxon>Filarioidea</taxon>
        <taxon>Onchocercidae</taxon>
        <taxon>Litomosoides</taxon>
    </lineage>
</organism>
<proteinExistence type="predicted"/>
<dbReference type="GO" id="GO:0005576">
    <property type="term" value="C:extracellular region"/>
    <property type="evidence" value="ECO:0007669"/>
    <property type="project" value="InterPro"/>
</dbReference>
<name>A0A3P7LZI9_LITSI</name>
<sequence length="83" mass="9422">MVYQISEQKPAQLVLFDYYDPEQQVKTTYMAKQTRSLQDVCPECWPLADHNEKSSGIVPLRADASSTIITTKLHVTTMFALLS</sequence>
<gene>
    <name evidence="1" type="ORF">NLS_LOCUS9916</name>
</gene>
<reference evidence="1 2" key="1">
    <citation type="submission" date="2018-08" db="EMBL/GenBank/DDBJ databases">
        <authorList>
            <person name="Laetsch R D."/>
            <person name="Stevens L."/>
            <person name="Kumar S."/>
            <person name="Blaxter L. M."/>
        </authorList>
    </citation>
    <scope>NUCLEOTIDE SEQUENCE [LARGE SCALE GENOMIC DNA]</scope>
</reference>
<dbReference type="AlphaFoldDB" id="A0A3P7LZI9"/>
<keyword evidence="2" id="KW-1185">Reference proteome</keyword>
<evidence type="ECO:0008006" key="3">
    <source>
        <dbReference type="Google" id="ProtNLM"/>
    </source>
</evidence>
<evidence type="ECO:0000313" key="1">
    <source>
        <dbReference type="EMBL" id="VDM92768.1"/>
    </source>
</evidence>
<dbReference type="STRING" id="42156.A0A3P7LZI9"/>
<dbReference type="EMBL" id="UYRX01002122">
    <property type="protein sequence ID" value="VDM92768.1"/>
    <property type="molecule type" value="Genomic_DNA"/>
</dbReference>
<dbReference type="InterPro" id="IPR036595">
    <property type="entry name" value="A-macroglobulin_rcpt-bd_sf"/>
</dbReference>
<protein>
    <recommendedName>
        <fullName evidence="3">Alpha-macroglobulin receptor-binding domain-containing protein</fullName>
    </recommendedName>
</protein>
<dbReference type="OrthoDB" id="5866613at2759"/>
<dbReference type="Gene3D" id="2.60.40.690">
    <property type="entry name" value="Alpha-macroglobulin, receptor-binding domain"/>
    <property type="match status" value="1"/>
</dbReference>
<evidence type="ECO:0000313" key="2">
    <source>
        <dbReference type="Proteomes" id="UP000277928"/>
    </source>
</evidence>